<dbReference type="GO" id="GO:0016884">
    <property type="term" value="F:carbon-nitrogen ligase activity, with glutamine as amido-N-donor"/>
    <property type="evidence" value="ECO:0007669"/>
    <property type="project" value="InterPro"/>
</dbReference>
<evidence type="ECO:0000313" key="1">
    <source>
        <dbReference type="EMBL" id="ASY09859.1"/>
    </source>
</evidence>
<accession>A0A249JZC3</accession>
<evidence type="ECO:0000313" key="2">
    <source>
        <dbReference type="Proteomes" id="UP000217153"/>
    </source>
</evidence>
<dbReference type="RefSeq" id="WP_095681164.1">
    <property type="nucleotide sequence ID" value="NZ_CP016768.2"/>
</dbReference>
<keyword evidence="1" id="KW-0808">Transferase</keyword>
<proteinExistence type="predicted"/>
<organism evidence="1 2">
    <name type="scientific">Candidatus Nanopelagicus limnae</name>
    <dbReference type="NCBI Taxonomy" id="1884634"/>
    <lineage>
        <taxon>Bacteria</taxon>
        <taxon>Bacillati</taxon>
        <taxon>Actinomycetota</taxon>
        <taxon>Actinomycetes</taxon>
        <taxon>Candidatus Nanopelagicales</taxon>
        <taxon>Candidatus Nanopelagicaceae</taxon>
        <taxon>Candidatus Nanopelagicus</taxon>
    </lineage>
</organism>
<dbReference type="KEGG" id="abam:B1s21122_06005"/>
<dbReference type="PANTHER" id="PTHR28055">
    <property type="entry name" value="ALTERED INHERITANCE OF MITOCHONDRIA PROTEIN 41, MITOCHONDRIAL"/>
    <property type="match status" value="1"/>
</dbReference>
<dbReference type="Pfam" id="PF09424">
    <property type="entry name" value="YqeY"/>
    <property type="match status" value="1"/>
</dbReference>
<dbReference type="GO" id="GO:0016740">
    <property type="term" value="F:transferase activity"/>
    <property type="evidence" value="ECO:0007669"/>
    <property type="project" value="UniProtKB-KW"/>
</dbReference>
<dbReference type="Gene3D" id="1.10.1510.10">
    <property type="entry name" value="Uncharacterised protein YqeY/AIM41 PF09424, N-terminal domain"/>
    <property type="match status" value="1"/>
</dbReference>
<dbReference type="InterPro" id="IPR023168">
    <property type="entry name" value="GatB_Yqey_C_2"/>
</dbReference>
<gene>
    <name evidence="1" type="ORF">B1s21122_06005</name>
</gene>
<dbReference type="PANTHER" id="PTHR28055:SF1">
    <property type="entry name" value="ALTERED INHERITANCE OF MITOCHONDRIA PROTEIN 41, MITOCHONDRIAL"/>
    <property type="match status" value="1"/>
</dbReference>
<reference evidence="2" key="1">
    <citation type="submission" date="2016-10" db="EMBL/GenBank/DDBJ databases">
        <title>High microdiversification within the ubiquitous acI lineage of Actinobacteria.</title>
        <authorList>
            <person name="Neuenschwander S.M."/>
            <person name="Salcher M."/>
            <person name="Ghai R."/>
            <person name="Pernthaler J."/>
        </authorList>
    </citation>
    <scope>NUCLEOTIDE SEQUENCE [LARGE SCALE GENOMIC DNA]</scope>
</reference>
<dbReference type="Gene3D" id="1.10.10.410">
    <property type="match status" value="1"/>
</dbReference>
<protein>
    <submittedName>
        <fullName evidence="1">Glutamyl-tRNA amidotransferase</fullName>
    </submittedName>
</protein>
<keyword evidence="2" id="KW-1185">Reference proteome</keyword>
<dbReference type="InterPro" id="IPR042184">
    <property type="entry name" value="YqeY/Aim41_N"/>
</dbReference>
<dbReference type="InterPro" id="IPR019004">
    <property type="entry name" value="YqeY/Aim41"/>
</dbReference>
<dbReference type="SUPFAM" id="SSF89095">
    <property type="entry name" value="GatB/YqeY motif"/>
    <property type="match status" value="1"/>
</dbReference>
<dbReference type="Proteomes" id="UP000217153">
    <property type="component" value="Chromosome"/>
</dbReference>
<name>A0A249JZC3_9ACTN</name>
<dbReference type="AlphaFoldDB" id="A0A249JZC3"/>
<dbReference type="EMBL" id="CP016768">
    <property type="protein sequence ID" value="ASY09859.1"/>
    <property type="molecule type" value="Genomic_DNA"/>
</dbReference>
<dbReference type="InterPro" id="IPR003789">
    <property type="entry name" value="Asn/Gln_tRNA_amidoTrase-B-like"/>
</dbReference>
<dbReference type="OrthoDB" id="5244551at2"/>
<sequence>MGLKEKLQSDLTDAIRSKDGVKSGTIRMLLAAITNEEVAGKSAKVLTEAEVITVLSREAKKRREAVEAYTNAKRDDLANKEKEEAAVIALYLPEQLSEADIKKLVADAIAETNAAGPAGMGLVMKVLQPKIAGKADGGVVSSLVKAALSQ</sequence>